<dbReference type="InterPro" id="IPR002328">
    <property type="entry name" value="ADH_Zn_CS"/>
</dbReference>
<dbReference type="PANTHER" id="PTHR43350:SF21">
    <property type="entry name" value="S-NITROSOMYCOTHIOL REDUCTASE MSCR"/>
    <property type="match status" value="1"/>
</dbReference>
<dbReference type="Gene3D" id="3.40.50.720">
    <property type="entry name" value="NAD(P)-binding Rossmann-like Domain"/>
    <property type="match status" value="1"/>
</dbReference>
<feature type="domain" description="Enoyl reductase (ER)" evidence="7">
    <location>
        <begin position="13"/>
        <end position="353"/>
    </location>
</feature>
<dbReference type="Proteomes" id="UP001526201">
    <property type="component" value="Unassembled WGS sequence"/>
</dbReference>
<comment type="cofactor">
    <cofactor evidence="1 6">
        <name>Zn(2+)</name>
        <dbReference type="ChEBI" id="CHEBI:29105"/>
    </cofactor>
</comment>
<evidence type="ECO:0000256" key="4">
    <source>
        <dbReference type="ARBA" id="ARBA00022833"/>
    </source>
</evidence>
<dbReference type="RefSeq" id="WP_264070716.1">
    <property type="nucleotide sequence ID" value="NZ_JACKTY010000043.1"/>
</dbReference>
<dbReference type="SUPFAM" id="SSF51735">
    <property type="entry name" value="NAD(P)-binding Rossmann-fold domains"/>
    <property type="match status" value="1"/>
</dbReference>
<evidence type="ECO:0000256" key="3">
    <source>
        <dbReference type="ARBA" id="ARBA00022723"/>
    </source>
</evidence>
<evidence type="ECO:0000313" key="8">
    <source>
        <dbReference type="EMBL" id="MCV7229474.1"/>
    </source>
</evidence>
<evidence type="ECO:0000313" key="9">
    <source>
        <dbReference type="Proteomes" id="UP001526201"/>
    </source>
</evidence>
<sequence length="356" mass="36811">MPTEAQVAVLRAGTSDLVIETVDLPEPGPGQILVRNLGAGVCHSQLHEIHAARQQTFLLGHEACGIVEAVGPGVTAVAPADRVSVSWVPRPGEGTPWRAGITLRNGEYASTDEMVFTWATHSLIDQRYVVVIPDAVASDAAAVLGCAVLTGASAVARTARVRAGTSVVVWGAGGVGLSAIAAARRAHAALIVAVDVSADKLELARAFGATHTVDASSAEPLHSLREITAQPDGSTGADYVFDCVATQSTLDTALSTVRRGVLGRSRGGQLVIVGVPAPGVGVSARDLLIGQKTATASLGVPDDIATVIPELARWCADGDIDLNALVTDRYDLPEINRAIDDLAHGRVRGRAILTFT</sequence>
<dbReference type="Pfam" id="PF08240">
    <property type="entry name" value="ADH_N"/>
    <property type="match status" value="1"/>
</dbReference>
<evidence type="ECO:0000256" key="5">
    <source>
        <dbReference type="ARBA" id="ARBA00023002"/>
    </source>
</evidence>
<keyword evidence="9" id="KW-1185">Reference proteome</keyword>
<keyword evidence="4 6" id="KW-0862">Zinc</keyword>
<dbReference type="InterPro" id="IPR036291">
    <property type="entry name" value="NAD(P)-bd_dom_sf"/>
</dbReference>
<dbReference type="Pfam" id="PF00107">
    <property type="entry name" value="ADH_zinc_N"/>
    <property type="match status" value="1"/>
</dbReference>
<reference evidence="8 9" key="1">
    <citation type="journal article" date="2022" name="BMC Genomics">
        <title>Comparative genome analysis of mycobacteria focusing on tRNA and non-coding RNA.</title>
        <authorList>
            <person name="Behra P.R.K."/>
            <person name="Pettersson B.M.F."/>
            <person name="Ramesh M."/>
            <person name="Das S."/>
            <person name="Dasgupta S."/>
            <person name="Kirsebom L.A."/>
        </authorList>
    </citation>
    <scope>NUCLEOTIDE SEQUENCE [LARGE SCALE GENOMIC DNA]</scope>
    <source>
        <strain evidence="8 9">DSM 44078</strain>
    </source>
</reference>
<comment type="caution">
    <text evidence="8">The sequence shown here is derived from an EMBL/GenBank/DDBJ whole genome shotgun (WGS) entry which is preliminary data.</text>
</comment>
<dbReference type="Gene3D" id="3.90.180.10">
    <property type="entry name" value="Medium-chain alcohol dehydrogenases, catalytic domain"/>
    <property type="match status" value="1"/>
</dbReference>
<comment type="similarity">
    <text evidence="2 6">Belongs to the zinc-containing alcohol dehydrogenase family.</text>
</comment>
<dbReference type="InterPro" id="IPR013149">
    <property type="entry name" value="ADH-like_C"/>
</dbReference>
<protein>
    <submittedName>
        <fullName evidence="8">Zinc-binding dehydrogenase</fullName>
    </submittedName>
</protein>
<evidence type="ECO:0000256" key="1">
    <source>
        <dbReference type="ARBA" id="ARBA00001947"/>
    </source>
</evidence>
<proteinExistence type="inferred from homology"/>
<dbReference type="InterPro" id="IPR013154">
    <property type="entry name" value="ADH-like_N"/>
</dbReference>
<organism evidence="8 9">
    <name type="scientific">Mycolicibacterium komossense</name>
    <dbReference type="NCBI Taxonomy" id="1779"/>
    <lineage>
        <taxon>Bacteria</taxon>
        <taxon>Bacillati</taxon>
        <taxon>Actinomycetota</taxon>
        <taxon>Actinomycetes</taxon>
        <taxon>Mycobacteriales</taxon>
        <taxon>Mycobacteriaceae</taxon>
        <taxon>Mycolicibacterium</taxon>
    </lineage>
</organism>
<accession>A0ABT3CJ35</accession>
<keyword evidence="3 6" id="KW-0479">Metal-binding</keyword>
<dbReference type="SMART" id="SM00829">
    <property type="entry name" value="PKS_ER"/>
    <property type="match status" value="1"/>
</dbReference>
<dbReference type="PANTHER" id="PTHR43350">
    <property type="entry name" value="NAD-DEPENDENT ALCOHOL DEHYDROGENASE"/>
    <property type="match status" value="1"/>
</dbReference>
<keyword evidence="5" id="KW-0560">Oxidoreductase</keyword>
<dbReference type="InterPro" id="IPR020843">
    <property type="entry name" value="ER"/>
</dbReference>
<evidence type="ECO:0000259" key="7">
    <source>
        <dbReference type="SMART" id="SM00829"/>
    </source>
</evidence>
<dbReference type="InterPro" id="IPR011032">
    <property type="entry name" value="GroES-like_sf"/>
</dbReference>
<name>A0ABT3CJ35_9MYCO</name>
<evidence type="ECO:0000256" key="2">
    <source>
        <dbReference type="ARBA" id="ARBA00008072"/>
    </source>
</evidence>
<evidence type="ECO:0000256" key="6">
    <source>
        <dbReference type="RuleBase" id="RU361277"/>
    </source>
</evidence>
<dbReference type="PROSITE" id="PS00059">
    <property type="entry name" value="ADH_ZINC"/>
    <property type="match status" value="1"/>
</dbReference>
<gene>
    <name evidence="8" type="ORF">H7J73_26045</name>
</gene>
<dbReference type="SUPFAM" id="SSF50129">
    <property type="entry name" value="GroES-like"/>
    <property type="match status" value="1"/>
</dbReference>
<dbReference type="EMBL" id="JACKTY010000043">
    <property type="protein sequence ID" value="MCV7229474.1"/>
    <property type="molecule type" value="Genomic_DNA"/>
</dbReference>